<comment type="caution">
    <text evidence="1">The sequence shown here is derived from an EMBL/GenBank/DDBJ whole genome shotgun (WGS) entry which is preliminary data.</text>
</comment>
<accession>A0A4C1ZW60</accession>
<dbReference type="EMBL" id="BGZK01002160">
    <property type="protein sequence ID" value="GBP91324.1"/>
    <property type="molecule type" value="Genomic_DNA"/>
</dbReference>
<dbReference type="Proteomes" id="UP000299102">
    <property type="component" value="Unassembled WGS sequence"/>
</dbReference>
<evidence type="ECO:0000313" key="1">
    <source>
        <dbReference type="EMBL" id="GBP91324.1"/>
    </source>
</evidence>
<proteinExistence type="predicted"/>
<sequence length="76" mass="8390">MDTHNSRGVTSALLASWEGIGYLMQEGMMVEGSEECRSRGEWATGTFTQLVKHNSKGVNRLASGDEVKEEEETLLN</sequence>
<protein>
    <submittedName>
        <fullName evidence="1">Uncharacterized protein</fullName>
    </submittedName>
</protein>
<evidence type="ECO:0000313" key="2">
    <source>
        <dbReference type="Proteomes" id="UP000299102"/>
    </source>
</evidence>
<organism evidence="1 2">
    <name type="scientific">Eumeta variegata</name>
    <name type="common">Bagworm moth</name>
    <name type="synonym">Eumeta japonica</name>
    <dbReference type="NCBI Taxonomy" id="151549"/>
    <lineage>
        <taxon>Eukaryota</taxon>
        <taxon>Metazoa</taxon>
        <taxon>Ecdysozoa</taxon>
        <taxon>Arthropoda</taxon>
        <taxon>Hexapoda</taxon>
        <taxon>Insecta</taxon>
        <taxon>Pterygota</taxon>
        <taxon>Neoptera</taxon>
        <taxon>Endopterygota</taxon>
        <taxon>Lepidoptera</taxon>
        <taxon>Glossata</taxon>
        <taxon>Ditrysia</taxon>
        <taxon>Tineoidea</taxon>
        <taxon>Psychidae</taxon>
        <taxon>Oiketicinae</taxon>
        <taxon>Eumeta</taxon>
    </lineage>
</organism>
<dbReference type="AlphaFoldDB" id="A0A4C1ZW60"/>
<reference evidence="1 2" key="1">
    <citation type="journal article" date="2019" name="Commun. Biol.">
        <title>The bagworm genome reveals a unique fibroin gene that provides high tensile strength.</title>
        <authorList>
            <person name="Kono N."/>
            <person name="Nakamura H."/>
            <person name="Ohtoshi R."/>
            <person name="Tomita M."/>
            <person name="Numata K."/>
            <person name="Arakawa K."/>
        </authorList>
    </citation>
    <scope>NUCLEOTIDE SEQUENCE [LARGE SCALE GENOMIC DNA]</scope>
</reference>
<keyword evidence="2" id="KW-1185">Reference proteome</keyword>
<name>A0A4C1ZW60_EUMVA</name>
<gene>
    <name evidence="1" type="ORF">EVAR_65910_1</name>
</gene>